<proteinExistence type="predicted"/>
<sequence length="371" mass="40888">MSLVGGLLLGGLSPASHADDAAPPPSEWTVTGGFYGWFPWVQGSTDANGEEFDIYATPIDLIENFDAPPIMANFEVSRGKFSFWGDALYAKFAFGDDFASEAQPIPILKVGASGQTETDYTLGVYQFGGFYQVADFVGEQGNTTLEVGAGARFIQQEIRIKAKIDAAAQVRLGKLANTIERRIQKIENQEQRLQALAALNDVRREDLDRKIIRAGDKGRERRVAQLEKRLKRVDDRGQALAALEAVEKFRLELLRAALRIDGKQFNDQFAFVGTGNLDWVDPTIALRLQHDFGNGHSVTATGDFGGYNVEEGLSSQLVLTYDIEGTLWGFDTTTSLGYKALWLSYEDQTPRGDVGISAWLHGPIAEVALRW</sequence>
<feature type="chain" id="PRO_5009138868" description="Porin" evidence="2">
    <location>
        <begin position="19"/>
        <end position="371"/>
    </location>
</feature>
<dbReference type="EMBL" id="LPWE01000001">
    <property type="protein sequence ID" value="ODR97476.1"/>
    <property type="molecule type" value="Genomic_DNA"/>
</dbReference>
<evidence type="ECO:0000256" key="2">
    <source>
        <dbReference type="SAM" id="SignalP"/>
    </source>
</evidence>
<keyword evidence="4" id="KW-1185">Reference proteome</keyword>
<evidence type="ECO:0000313" key="4">
    <source>
        <dbReference type="Proteomes" id="UP000094172"/>
    </source>
</evidence>
<reference evidence="3 4" key="1">
    <citation type="journal article" date="2016" name="Environ. Microbiol.">
        <title>New Methyloceanibacter diversity from North Sea sediments includes methanotroph containing solely the soluble methane monooxygenase.</title>
        <authorList>
            <person name="Vekeman B."/>
            <person name="Kerckhof F.M."/>
            <person name="Cremers G."/>
            <person name="de Vos P."/>
            <person name="Vandamme P."/>
            <person name="Boon N."/>
            <person name="Op den Camp H.J."/>
            <person name="Heylen K."/>
        </authorList>
    </citation>
    <scope>NUCLEOTIDE SEQUENCE [LARGE SCALE GENOMIC DNA]</scope>
    <source>
        <strain evidence="3 4">R-67176</strain>
    </source>
</reference>
<name>A0A1E3VX00_9HYPH</name>
<accession>A0A1E3VX00</accession>
<gene>
    <name evidence="3" type="ORF">AUC70_00115</name>
</gene>
<comment type="caution">
    <text evidence="3">The sequence shown here is derived from an EMBL/GenBank/DDBJ whole genome shotgun (WGS) entry which is preliminary data.</text>
</comment>
<feature type="signal peptide" evidence="2">
    <location>
        <begin position="1"/>
        <end position="18"/>
    </location>
</feature>
<evidence type="ECO:0008006" key="5">
    <source>
        <dbReference type="Google" id="ProtNLM"/>
    </source>
</evidence>
<keyword evidence="2" id="KW-0732">Signal</keyword>
<organism evidence="3 4">
    <name type="scientific">Methyloceanibacter stevinii</name>
    <dbReference type="NCBI Taxonomy" id="1774970"/>
    <lineage>
        <taxon>Bacteria</taxon>
        <taxon>Pseudomonadati</taxon>
        <taxon>Pseudomonadota</taxon>
        <taxon>Alphaproteobacteria</taxon>
        <taxon>Hyphomicrobiales</taxon>
        <taxon>Hyphomicrobiaceae</taxon>
        <taxon>Methyloceanibacter</taxon>
    </lineage>
</organism>
<dbReference type="AlphaFoldDB" id="A0A1E3VX00"/>
<protein>
    <recommendedName>
        <fullName evidence="5">Porin</fullName>
    </recommendedName>
</protein>
<dbReference type="Proteomes" id="UP000094172">
    <property type="component" value="Unassembled WGS sequence"/>
</dbReference>
<evidence type="ECO:0000256" key="1">
    <source>
        <dbReference type="SAM" id="Coils"/>
    </source>
</evidence>
<evidence type="ECO:0000313" key="3">
    <source>
        <dbReference type="EMBL" id="ODR97476.1"/>
    </source>
</evidence>
<keyword evidence="1" id="KW-0175">Coiled coil</keyword>
<feature type="coiled-coil region" evidence="1">
    <location>
        <begin position="172"/>
        <end position="199"/>
    </location>
</feature>